<name>A0ABW0YQS1_9BACI</name>
<evidence type="ECO:0000313" key="1">
    <source>
        <dbReference type="EMBL" id="MFC5713712.1"/>
    </source>
</evidence>
<proteinExistence type="predicted"/>
<dbReference type="Proteomes" id="UP001596142">
    <property type="component" value="Unassembled WGS sequence"/>
</dbReference>
<dbReference type="RefSeq" id="WP_385941838.1">
    <property type="nucleotide sequence ID" value="NZ_JBHSOZ010000005.1"/>
</dbReference>
<comment type="caution">
    <text evidence="1">The sequence shown here is derived from an EMBL/GenBank/DDBJ whole genome shotgun (WGS) entry which is preliminary data.</text>
</comment>
<reference evidence="2" key="1">
    <citation type="journal article" date="2019" name="Int. J. Syst. Evol. Microbiol.">
        <title>The Global Catalogue of Microorganisms (GCM) 10K type strain sequencing project: providing services to taxonomists for standard genome sequencing and annotation.</title>
        <authorList>
            <consortium name="The Broad Institute Genomics Platform"/>
            <consortium name="The Broad Institute Genome Sequencing Center for Infectious Disease"/>
            <person name="Wu L."/>
            <person name="Ma J."/>
        </authorList>
    </citation>
    <scope>NUCLEOTIDE SEQUENCE [LARGE SCALE GENOMIC DNA]</scope>
    <source>
        <strain evidence="2">CECT 7184</strain>
    </source>
</reference>
<sequence length="105" mass="12577">MKENHSASDELQKKIEEISRENTVTITDLFDQSFMKQYTSVSSFEVFIAQSGFVFESEEEFNKLTETEKWNEYIGETTIFEDWDEMRETAGKVYIQRRIKMMEFN</sequence>
<dbReference type="EMBL" id="JBHSOZ010000005">
    <property type="protein sequence ID" value="MFC5713712.1"/>
    <property type="molecule type" value="Genomic_DNA"/>
</dbReference>
<organism evidence="1 2">
    <name type="scientific">Thalassorhabdus alkalitolerans</name>
    <dbReference type="NCBI Taxonomy" id="2282697"/>
    <lineage>
        <taxon>Bacteria</taxon>
        <taxon>Bacillati</taxon>
        <taxon>Bacillota</taxon>
        <taxon>Bacilli</taxon>
        <taxon>Bacillales</taxon>
        <taxon>Bacillaceae</taxon>
        <taxon>Thalassorhabdus</taxon>
    </lineage>
</organism>
<keyword evidence="2" id="KW-1185">Reference proteome</keyword>
<accession>A0ABW0YQS1</accession>
<protein>
    <submittedName>
        <fullName evidence="1">Uncharacterized protein</fullName>
    </submittedName>
</protein>
<gene>
    <name evidence="1" type="ORF">ACFPU1_13050</name>
</gene>
<evidence type="ECO:0000313" key="2">
    <source>
        <dbReference type="Proteomes" id="UP001596142"/>
    </source>
</evidence>